<evidence type="ECO:0000313" key="3">
    <source>
        <dbReference type="Proteomes" id="UP001500449"/>
    </source>
</evidence>
<reference evidence="2 3" key="1">
    <citation type="journal article" date="2019" name="Int. J. Syst. Evol. Microbiol.">
        <title>The Global Catalogue of Microorganisms (GCM) 10K type strain sequencing project: providing services to taxonomists for standard genome sequencing and annotation.</title>
        <authorList>
            <consortium name="The Broad Institute Genomics Platform"/>
            <consortium name="The Broad Institute Genome Sequencing Center for Infectious Disease"/>
            <person name="Wu L."/>
            <person name="Ma J."/>
        </authorList>
    </citation>
    <scope>NUCLEOTIDE SEQUENCE [LARGE SCALE GENOMIC DNA]</scope>
    <source>
        <strain evidence="2 3">JCM 16009</strain>
    </source>
</reference>
<dbReference type="PANTHER" id="PTHR35400:SF3">
    <property type="entry name" value="SLL1072 PROTEIN"/>
    <property type="match status" value="1"/>
</dbReference>
<protein>
    <submittedName>
        <fullName evidence="2">Uma2 family endonuclease</fullName>
    </submittedName>
</protein>
<keyword evidence="2" id="KW-0540">Nuclease</keyword>
<keyword evidence="2" id="KW-0378">Hydrolase</keyword>
<dbReference type="InterPro" id="IPR011335">
    <property type="entry name" value="Restrct_endonuc-II-like"/>
</dbReference>
<dbReference type="EMBL" id="BAAAQK010000028">
    <property type="protein sequence ID" value="GAA1876429.1"/>
    <property type="molecule type" value="Genomic_DNA"/>
</dbReference>
<dbReference type="Gene3D" id="3.90.1570.10">
    <property type="entry name" value="tt1808, chain A"/>
    <property type="match status" value="1"/>
</dbReference>
<dbReference type="InterPro" id="IPR012296">
    <property type="entry name" value="Nuclease_put_TT1808"/>
</dbReference>
<gene>
    <name evidence="2" type="ORF">GCM10009836_67260</name>
</gene>
<proteinExistence type="predicted"/>
<dbReference type="SUPFAM" id="SSF52980">
    <property type="entry name" value="Restriction endonuclease-like"/>
    <property type="match status" value="1"/>
</dbReference>
<keyword evidence="3" id="KW-1185">Reference proteome</keyword>
<evidence type="ECO:0000313" key="2">
    <source>
        <dbReference type="EMBL" id="GAA1876429.1"/>
    </source>
</evidence>
<comment type="caution">
    <text evidence="2">The sequence shown here is derived from an EMBL/GenBank/DDBJ whole genome shotgun (WGS) entry which is preliminary data.</text>
</comment>
<dbReference type="Pfam" id="PF05685">
    <property type="entry name" value="Uma2"/>
    <property type="match status" value="1"/>
</dbReference>
<dbReference type="RefSeq" id="WP_344426633.1">
    <property type="nucleotide sequence ID" value="NZ_BAAAQK010000028.1"/>
</dbReference>
<dbReference type="PANTHER" id="PTHR35400">
    <property type="entry name" value="SLR1083 PROTEIN"/>
    <property type="match status" value="1"/>
</dbReference>
<sequence>MAQPMSGAMTLANFDALPEDNSVRYELQDGVVVMSARPNRPHQRALHRLISRIEDRLPAGWEVLGEFEVLVLDGSPATVRVPDIVVTRTTGNENRADAADVALAVEIISPGSRNIDLHLKPFEYGEAGIPQYWVVDLDPPAPSITVFTLDGEGYREQPAVAGELRATLELDGPVDLVIDVAALV</sequence>
<dbReference type="CDD" id="cd06260">
    <property type="entry name" value="DUF820-like"/>
    <property type="match status" value="1"/>
</dbReference>
<dbReference type="Proteomes" id="UP001500449">
    <property type="component" value="Unassembled WGS sequence"/>
</dbReference>
<name>A0ABN2NMZ1_9PSEU</name>
<evidence type="ECO:0000259" key="1">
    <source>
        <dbReference type="Pfam" id="PF05685"/>
    </source>
</evidence>
<organism evidence="2 3">
    <name type="scientific">Pseudonocardia ailaonensis</name>
    <dbReference type="NCBI Taxonomy" id="367279"/>
    <lineage>
        <taxon>Bacteria</taxon>
        <taxon>Bacillati</taxon>
        <taxon>Actinomycetota</taxon>
        <taxon>Actinomycetes</taxon>
        <taxon>Pseudonocardiales</taxon>
        <taxon>Pseudonocardiaceae</taxon>
        <taxon>Pseudonocardia</taxon>
    </lineage>
</organism>
<accession>A0ABN2NMZ1</accession>
<feature type="domain" description="Putative restriction endonuclease" evidence="1">
    <location>
        <begin position="13"/>
        <end position="180"/>
    </location>
</feature>
<keyword evidence="2" id="KW-0255">Endonuclease</keyword>
<dbReference type="InterPro" id="IPR008538">
    <property type="entry name" value="Uma2"/>
</dbReference>
<dbReference type="GO" id="GO:0004519">
    <property type="term" value="F:endonuclease activity"/>
    <property type="evidence" value="ECO:0007669"/>
    <property type="project" value="UniProtKB-KW"/>
</dbReference>